<evidence type="ECO:0000256" key="2">
    <source>
        <dbReference type="ARBA" id="ARBA00008017"/>
    </source>
</evidence>
<dbReference type="AlphaFoldDB" id="A0A4Q6XYK3"/>
<feature type="transmembrane region" description="Helical" evidence="7">
    <location>
        <begin position="332"/>
        <end position="350"/>
    </location>
</feature>
<proteinExistence type="inferred from homology"/>
<feature type="domain" description="Mechanosensitive ion channel MscS C-terminal" evidence="9">
    <location>
        <begin position="501"/>
        <end position="582"/>
    </location>
</feature>
<feature type="domain" description="Mechanosensitive ion channel MscS" evidence="8">
    <location>
        <begin position="425"/>
        <end position="489"/>
    </location>
</feature>
<dbReference type="OrthoDB" id="9809206at2"/>
<dbReference type="GO" id="GO:0005886">
    <property type="term" value="C:plasma membrane"/>
    <property type="evidence" value="ECO:0007669"/>
    <property type="project" value="UniProtKB-SubCell"/>
</dbReference>
<keyword evidence="5 7" id="KW-1133">Transmembrane helix</keyword>
<evidence type="ECO:0000313" key="10">
    <source>
        <dbReference type="EMBL" id="RZF62099.1"/>
    </source>
</evidence>
<dbReference type="EMBL" id="SGIT01000001">
    <property type="protein sequence ID" value="RZF62099.1"/>
    <property type="molecule type" value="Genomic_DNA"/>
</dbReference>
<evidence type="ECO:0000259" key="8">
    <source>
        <dbReference type="Pfam" id="PF00924"/>
    </source>
</evidence>
<dbReference type="SUPFAM" id="SSF50182">
    <property type="entry name" value="Sm-like ribonucleoproteins"/>
    <property type="match status" value="1"/>
</dbReference>
<dbReference type="InterPro" id="IPR023408">
    <property type="entry name" value="MscS_beta-dom_sf"/>
</dbReference>
<comment type="subcellular location">
    <subcellularLocation>
        <location evidence="1">Cell membrane</location>
        <topology evidence="1">Multi-pass membrane protein</topology>
    </subcellularLocation>
</comment>
<evidence type="ECO:0000313" key="11">
    <source>
        <dbReference type="Proteomes" id="UP000292855"/>
    </source>
</evidence>
<evidence type="ECO:0000256" key="5">
    <source>
        <dbReference type="ARBA" id="ARBA00022989"/>
    </source>
</evidence>
<evidence type="ECO:0000256" key="3">
    <source>
        <dbReference type="ARBA" id="ARBA00022475"/>
    </source>
</evidence>
<dbReference type="PANTHER" id="PTHR30221:SF18">
    <property type="entry name" value="SLL0590 PROTEIN"/>
    <property type="match status" value="1"/>
</dbReference>
<feature type="transmembrane region" description="Helical" evidence="7">
    <location>
        <begin position="381"/>
        <end position="399"/>
    </location>
</feature>
<evidence type="ECO:0000256" key="7">
    <source>
        <dbReference type="SAM" id="Phobius"/>
    </source>
</evidence>
<dbReference type="GO" id="GO:0008381">
    <property type="term" value="F:mechanosensitive monoatomic ion channel activity"/>
    <property type="evidence" value="ECO:0007669"/>
    <property type="project" value="InterPro"/>
</dbReference>
<accession>A0A4Q6XYK3</accession>
<gene>
    <name evidence="10" type="ORF">EWE74_04620</name>
</gene>
<feature type="transmembrane region" description="Helical" evidence="7">
    <location>
        <begin position="276"/>
        <end position="297"/>
    </location>
</feature>
<dbReference type="Proteomes" id="UP000292855">
    <property type="component" value="Unassembled WGS sequence"/>
</dbReference>
<reference evidence="10 11" key="1">
    <citation type="submission" date="2019-02" db="EMBL/GenBank/DDBJ databases">
        <authorList>
            <person name="Li Y."/>
        </authorList>
    </citation>
    <scope>NUCLEOTIDE SEQUENCE [LARGE SCALE GENOMIC DNA]</scope>
    <source>
        <strain evidence="10 11">30C10-4-7</strain>
    </source>
</reference>
<keyword evidence="3" id="KW-1003">Cell membrane</keyword>
<evidence type="ECO:0000256" key="4">
    <source>
        <dbReference type="ARBA" id="ARBA00022692"/>
    </source>
</evidence>
<dbReference type="InterPro" id="IPR006685">
    <property type="entry name" value="MscS_channel_2nd"/>
</dbReference>
<name>A0A4Q6XYK3_9SPHI</name>
<dbReference type="Pfam" id="PF00924">
    <property type="entry name" value="MS_channel_2nd"/>
    <property type="match status" value="1"/>
</dbReference>
<evidence type="ECO:0000256" key="6">
    <source>
        <dbReference type="ARBA" id="ARBA00023136"/>
    </source>
</evidence>
<dbReference type="SUPFAM" id="SSF82689">
    <property type="entry name" value="Mechanosensitive channel protein MscS (YggB), C-terminal domain"/>
    <property type="match status" value="1"/>
</dbReference>
<dbReference type="InterPro" id="IPR045275">
    <property type="entry name" value="MscS_archaea/bacteria_type"/>
</dbReference>
<dbReference type="Pfam" id="PF21082">
    <property type="entry name" value="MS_channel_3rd"/>
    <property type="match status" value="1"/>
</dbReference>
<dbReference type="RefSeq" id="WP_130140328.1">
    <property type="nucleotide sequence ID" value="NZ_SGIT01000001.1"/>
</dbReference>
<dbReference type="InterPro" id="IPR011066">
    <property type="entry name" value="MscS_channel_C_sf"/>
</dbReference>
<dbReference type="InterPro" id="IPR049278">
    <property type="entry name" value="MS_channel_C"/>
</dbReference>
<keyword evidence="4 7" id="KW-0812">Transmembrane</keyword>
<evidence type="ECO:0000256" key="1">
    <source>
        <dbReference type="ARBA" id="ARBA00004651"/>
    </source>
</evidence>
<sequence length="611" mass="69817">MSSIRLLFLFITVYICNIEFSLGQDTAVSLADTAKEISSKAHDLLQIREQQKQDSLQRKKLEAQLISLSTQGDNERQRLLQEINILRSRDSILFAKRKQAVDSLRTLNKGVPVVPFRDTIFTVYIQVGSYTPQERAAAVENRIRSLADNYKFDVDSLRLEQNETNWIVYWEDQMIASIGDEDAMWADLQTAQLANTYLKNIKDSIVQYREDTSLRKIALGVLFAVIIILAAALIISGIGKMIKWIKKRLLLLRGHLFQGFRIKGYELVSAKRQIKFIWTLLNFVKWILILTSVYLALPILLNLFPTTEGYAPILLGYFIKPIKDVAQAVVRYLPNLITILVICIIFRYLLKMLRFFAQEIHNGVLNFPGFYKEWALPTYQIVRVLLFAFLLIIIFPYFPGADTPIFKGVSVFIGILFTFSSAGALGNIIAGLLLTYMRSFSIGDRVKIGDVSGDIIEKSLLVTRIRTVKNEVISVPNSQVMNSHTINYSMDVAENPLIIYTNITMAYEIPWQDVHELAKKACEQVDLLEKTPAPFILQTSLDDFYVTYQINAYTRNPHKQAAIYSELHKHILDVFHAAGIELLSPHFRAVRDGSELDMPIAFKKDKDIRKE</sequence>
<feature type="transmembrane region" description="Helical" evidence="7">
    <location>
        <begin position="411"/>
        <end position="437"/>
    </location>
</feature>
<dbReference type="Gene3D" id="2.30.30.60">
    <property type="match status" value="1"/>
</dbReference>
<comment type="caution">
    <text evidence="10">The sequence shown here is derived from an EMBL/GenBank/DDBJ whole genome shotgun (WGS) entry which is preliminary data.</text>
</comment>
<keyword evidence="6 7" id="KW-0472">Membrane</keyword>
<dbReference type="InterPro" id="IPR010920">
    <property type="entry name" value="LSM_dom_sf"/>
</dbReference>
<feature type="transmembrane region" description="Helical" evidence="7">
    <location>
        <begin position="217"/>
        <end position="238"/>
    </location>
</feature>
<comment type="similarity">
    <text evidence="2">Belongs to the MscS (TC 1.A.23) family.</text>
</comment>
<protein>
    <submittedName>
        <fullName evidence="10">Mechanosensitive ion channel</fullName>
    </submittedName>
</protein>
<organism evidence="10 11">
    <name type="scientific">Sphingobacterium corticibacterium</name>
    <dbReference type="NCBI Taxonomy" id="2484746"/>
    <lineage>
        <taxon>Bacteria</taxon>
        <taxon>Pseudomonadati</taxon>
        <taxon>Bacteroidota</taxon>
        <taxon>Sphingobacteriia</taxon>
        <taxon>Sphingobacteriales</taxon>
        <taxon>Sphingobacteriaceae</taxon>
        <taxon>Sphingobacterium</taxon>
    </lineage>
</organism>
<dbReference type="Gene3D" id="3.30.70.100">
    <property type="match status" value="1"/>
</dbReference>
<dbReference type="PANTHER" id="PTHR30221">
    <property type="entry name" value="SMALL-CONDUCTANCE MECHANOSENSITIVE CHANNEL"/>
    <property type="match status" value="1"/>
</dbReference>
<evidence type="ECO:0000259" key="9">
    <source>
        <dbReference type="Pfam" id="PF21082"/>
    </source>
</evidence>
<keyword evidence="11" id="KW-1185">Reference proteome</keyword>